<feature type="binding site" evidence="14">
    <location>
        <position position="252"/>
    </location>
    <ligand>
        <name>Mg(2+)</name>
        <dbReference type="ChEBI" id="CHEBI:18420"/>
    </ligand>
</feature>
<feature type="binding site" evidence="14">
    <location>
        <position position="145"/>
    </location>
    <ligand>
        <name>Mg(2+)</name>
        <dbReference type="ChEBI" id="CHEBI:18420"/>
    </ligand>
</feature>
<evidence type="ECO:0000313" key="19">
    <source>
        <dbReference type="Proteomes" id="UP001151699"/>
    </source>
</evidence>
<accession>A0A9Q0MS54</accession>
<evidence type="ECO:0000256" key="7">
    <source>
        <dbReference type="ARBA" id="ARBA00022801"/>
    </source>
</evidence>
<sequence>MYTRIKVSIECARFKIALFLQKVASAKSVVPLSFRSVVKHLLITMNTTCFVIFILTILFLRDETLAAIKELDSMHPQSFMFRSMNDDSSGRQRRAIMPPIRFIPSTLEKDGDYWENLGQDTLKLQLQKNVLNKNVAKNIIMFLGDGMSIPTLAATRIYMGGEEKVLSFEKFPYNGLSKTYCANTQVADSACSATAYLGGIKANYATIGLTAAVALGDCRGENNTAHHVDSIAKWAQDHGMSTGLITTTQITHASPAGVYAHTANRNWESNQMLLDDGGDPEVCTDIAKQLVNGHVGKKLKVVMGGGRQEFLPTSEQDCEGHSGKRTDGINLIKRWKHKHRKHNAAYVQTKDELLNISQDTDYVLGLFDSSHMPYNIDSDHAVKPTLAEMVGKALDVLEKDHKGYFLFVEGGRIDHAHHGARADRALNETVEFANAVELARKRTNEENTLIVVTADHSHTMSIAGYSSRGNDILGINNGLKADDNLPYATISYANGPGHASNVNEQGRKDLLQTNMRDGSYTYPSTVPLKEATHGGDDVAVFASGPWAHIFTGTYEQNYIPHAMAYAACIGKGLTACLPMR</sequence>
<keyword evidence="11" id="KW-0325">Glycoprotein</keyword>
<feature type="transmembrane region" description="Helical" evidence="17">
    <location>
        <begin position="41"/>
        <end position="60"/>
    </location>
</feature>
<feature type="binding site" evidence="14">
    <location>
        <position position="418"/>
    </location>
    <ligand>
        <name>Zn(2+)</name>
        <dbReference type="ChEBI" id="CHEBI:29105"/>
        <label>2</label>
    </ligand>
</feature>
<name>A0A9Q0MS54_9DIPT</name>
<evidence type="ECO:0000256" key="10">
    <source>
        <dbReference type="ARBA" id="ARBA00023136"/>
    </source>
</evidence>
<keyword evidence="10 17" id="KW-0472">Membrane</keyword>
<dbReference type="Pfam" id="PF00245">
    <property type="entry name" value="Alk_phosphatase"/>
    <property type="match status" value="1"/>
</dbReference>
<evidence type="ECO:0000256" key="9">
    <source>
        <dbReference type="ARBA" id="ARBA00022842"/>
    </source>
</evidence>
<evidence type="ECO:0000256" key="17">
    <source>
        <dbReference type="SAM" id="Phobius"/>
    </source>
</evidence>
<keyword evidence="5" id="KW-0336">GPI-anchor</keyword>
<evidence type="ECO:0000256" key="2">
    <source>
        <dbReference type="ARBA" id="ARBA00005984"/>
    </source>
</evidence>
<evidence type="ECO:0000256" key="16">
    <source>
        <dbReference type="RuleBase" id="RU003947"/>
    </source>
</evidence>
<evidence type="ECO:0000256" key="4">
    <source>
        <dbReference type="ARBA" id="ARBA00022475"/>
    </source>
</evidence>
<dbReference type="Proteomes" id="UP001151699">
    <property type="component" value="Chromosome X"/>
</dbReference>
<dbReference type="FunFam" id="3.40.720.10:FF:000008">
    <property type="entry name" value="Alkaline phosphatase"/>
    <property type="match status" value="1"/>
</dbReference>
<evidence type="ECO:0000313" key="18">
    <source>
        <dbReference type="EMBL" id="KAJ6637045.1"/>
    </source>
</evidence>
<evidence type="ECO:0000256" key="15">
    <source>
        <dbReference type="RuleBase" id="RU003946"/>
    </source>
</evidence>
<evidence type="ECO:0000256" key="5">
    <source>
        <dbReference type="ARBA" id="ARBA00022622"/>
    </source>
</evidence>
<dbReference type="InterPro" id="IPR018299">
    <property type="entry name" value="Alkaline_phosphatase_AS"/>
</dbReference>
<evidence type="ECO:0000256" key="1">
    <source>
        <dbReference type="ARBA" id="ARBA00004609"/>
    </source>
</evidence>
<keyword evidence="7 16" id="KW-0378">Hydrolase</keyword>
<feature type="binding site" evidence="14">
    <location>
        <position position="145"/>
    </location>
    <ligand>
        <name>Zn(2+)</name>
        <dbReference type="ChEBI" id="CHEBI:29105"/>
        <label>2</label>
    </ligand>
</feature>
<comment type="cofactor">
    <cofactor evidence="14">
        <name>Mg(2+)</name>
        <dbReference type="ChEBI" id="CHEBI:18420"/>
    </cofactor>
    <text evidence="14">Binds 1 Mg(2+) ion.</text>
</comment>
<dbReference type="SMART" id="SM00098">
    <property type="entry name" value="alkPPc"/>
    <property type="match status" value="1"/>
</dbReference>
<evidence type="ECO:0000256" key="14">
    <source>
        <dbReference type="PIRSR" id="PIRSR601952-2"/>
    </source>
</evidence>
<feature type="binding site" evidence="14">
    <location>
        <position position="409"/>
    </location>
    <ligand>
        <name>Mg(2+)</name>
        <dbReference type="ChEBI" id="CHEBI:18420"/>
    </ligand>
</feature>
<dbReference type="PANTHER" id="PTHR11596">
    <property type="entry name" value="ALKALINE PHOSPHATASE"/>
    <property type="match status" value="1"/>
</dbReference>
<keyword evidence="17" id="KW-0812">Transmembrane</keyword>
<evidence type="ECO:0000256" key="13">
    <source>
        <dbReference type="PIRSR" id="PIRSR601952-1"/>
    </source>
</evidence>
<keyword evidence="19" id="KW-1185">Reference proteome</keyword>
<dbReference type="AlphaFoldDB" id="A0A9Q0MS54"/>
<dbReference type="GO" id="GO:0005886">
    <property type="term" value="C:plasma membrane"/>
    <property type="evidence" value="ECO:0007669"/>
    <property type="project" value="UniProtKB-SubCell"/>
</dbReference>
<keyword evidence="4" id="KW-1003">Cell membrane</keyword>
<dbReference type="EC" id="3.1.3.1" evidence="3 16"/>
<dbReference type="PANTHER" id="PTHR11596:SF95">
    <property type="entry name" value="ALKALINE PHOSPHATASE-RELATED"/>
    <property type="match status" value="1"/>
</dbReference>
<reference evidence="18" key="1">
    <citation type="submission" date="2022-07" db="EMBL/GenBank/DDBJ databases">
        <authorList>
            <person name="Trinca V."/>
            <person name="Uliana J.V.C."/>
            <person name="Torres T.T."/>
            <person name="Ward R.J."/>
            <person name="Monesi N."/>
        </authorList>
    </citation>
    <scope>NUCLEOTIDE SEQUENCE</scope>
    <source>
        <strain evidence="18">HSMRA1968</strain>
        <tissue evidence="18">Whole embryos</tissue>
    </source>
</reference>
<dbReference type="PRINTS" id="PR00113">
    <property type="entry name" value="ALKPHPHTASE"/>
</dbReference>
<gene>
    <name evidence="18" type="primary">Alp-m_2</name>
    <name evidence="18" type="ORF">Bhyg_09771</name>
</gene>
<dbReference type="GO" id="GO:0098552">
    <property type="term" value="C:side of membrane"/>
    <property type="evidence" value="ECO:0007669"/>
    <property type="project" value="UniProtKB-KW"/>
</dbReference>
<evidence type="ECO:0000256" key="12">
    <source>
        <dbReference type="ARBA" id="ARBA00023288"/>
    </source>
</evidence>
<comment type="cofactor">
    <cofactor evidence="14">
        <name>Zn(2+)</name>
        <dbReference type="ChEBI" id="CHEBI:29105"/>
    </cofactor>
    <text evidence="14">Binds 2 Zn(2+) ions.</text>
</comment>
<comment type="similarity">
    <text evidence="2 15">Belongs to the alkaline phosphatase family.</text>
</comment>
<feature type="binding site" evidence="14">
    <location>
        <position position="414"/>
    </location>
    <ligand>
        <name>Zn(2+)</name>
        <dbReference type="ChEBI" id="CHEBI:29105"/>
        <label>2</label>
    </ligand>
</feature>
<dbReference type="GO" id="GO:0046872">
    <property type="term" value="F:metal ion binding"/>
    <property type="evidence" value="ECO:0007669"/>
    <property type="project" value="UniProtKB-KW"/>
</dbReference>
<organism evidence="18 19">
    <name type="scientific">Pseudolycoriella hygida</name>
    <dbReference type="NCBI Taxonomy" id="35572"/>
    <lineage>
        <taxon>Eukaryota</taxon>
        <taxon>Metazoa</taxon>
        <taxon>Ecdysozoa</taxon>
        <taxon>Arthropoda</taxon>
        <taxon>Hexapoda</taxon>
        <taxon>Insecta</taxon>
        <taxon>Pterygota</taxon>
        <taxon>Neoptera</taxon>
        <taxon>Endopterygota</taxon>
        <taxon>Diptera</taxon>
        <taxon>Nematocera</taxon>
        <taxon>Sciaroidea</taxon>
        <taxon>Sciaridae</taxon>
        <taxon>Pseudolycoriella</taxon>
    </lineage>
</organism>
<keyword evidence="9 14" id="KW-0460">Magnesium</keyword>
<dbReference type="OrthoDB" id="5818554at2759"/>
<dbReference type="InterPro" id="IPR001952">
    <property type="entry name" value="Alkaline_phosphatase"/>
</dbReference>
<dbReference type="InterPro" id="IPR017850">
    <property type="entry name" value="Alkaline_phosphatase_core_sf"/>
</dbReference>
<dbReference type="Gene3D" id="3.40.720.10">
    <property type="entry name" value="Alkaline Phosphatase, subunit A"/>
    <property type="match status" value="1"/>
</dbReference>
<feature type="binding site" evidence="14">
    <location>
        <position position="254"/>
    </location>
    <ligand>
        <name>Mg(2+)</name>
        <dbReference type="ChEBI" id="CHEBI:18420"/>
    </ligand>
</feature>
<dbReference type="SUPFAM" id="SSF53649">
    <property type="entry name" value="Alkaline phosphatase-like"/>
    <property type="match status" value="1"/>
</dbReference>
<keyword evidence="6 14" id="KW-0479">Metal-binding</keyword>
<feature type="active site" description="Phosphoserine intermediate" evidence="13">
    <location>
        <position position="189"/>
    </location>
</feature>
<dbReference type="CDD" id="cd16012">
    <property type="entry name" value="ALP"/>
    <property type="match status" value="1"/>
</dbReference>
<evidence type="ECO:0000256" key="6">
    <source>
        <dbReference type="ARBA" id="ARBA00022723"/>
    </source>
</evidence>
<evidence type="ECO:0000256" key="3">
    <source>
        <dbReference type="ARBA" id="ARBA00012647"/>
    </source>
</evidence>
<dbReference type="GO" id="GO:0004035">
    <property type="term" value="F:alkaline phosphatase activity"/>
    <property type="evidence" value="ECO:0007669"/>
    <property type="project" value="UniProtKB-EC"/>
</dbReference>
<keyword evidence="8 14" id="KW-0862">Zinc</keyword>
<keyword evidence="17" id="KW-1133">Transmembrane helix</keyword>
<evidence type="ECO:0000256" key="11">
    <source>
        <dbReference type="ARBA" id="ARBA00023180"/>
    </source>
</evidence>
<proteinExistence type="inferred from homology"/>
<dbReference type="PROSITE" id="PS00123">
    <property type="entry name" value="ALKALINE_PHOSPHATASE"/>
    <property type="match status" value="1"/>
</dbReference>
<keyword evidence="12" id="KW-0449">Lipoprotein</keyword>
<protein>
    <recommendedName>
        <fullName evidence="3 16">Alkaline phosphatase</fullName>
        <ecNumber evidence="3 16">3.1.3.1</ecNumber>
    </recommendedName>
</protein>
<dbReference type="EMBL" id="WJQU01000003">
    <property type="protein sequence ID" value="KAJ6637045.1"/>
    <property type="molecule type" value="Genomic_DNA"/>
</dbReference>
<evidence type="ECO:0000256" key="8">
    <source>
        <dbReference type="ARBA" id="ARBA00022833"/>
    </source>
</evidence>
<comment type="caution">
    <text evidence="18">The sequence shown here is derived from an EMBL/GenBank/DDBJ whole genome shotgun (WGS) entry which is preliminary data.</text>
</comment>
<feature type="binding site" evidence="14">
    <location>
        <position position="455"/>
    </location>
    <ligand>
        <name>Zn(2+)</name>
        <dbReference type="ChEBI" id="CHEBI:29105"/>
        <label>2</label>
    </ligand>
</feature>
<feature type="binding site" evidence="14">
    <location>
        <position position="456"/>
    </location>
    <ligand>
        <name>Zn(2+)</name>
        <dbReference type="ChEBI" id="CHEBI:29105"/>
        <label>2</label>
    </ligand>
</feature>
<comment type="catalytic activity">
    <reaction evidence="16">
        <text>a phosphate monoester + H2O = an alcohol + phosphate</text>
        <dbReference type="Rhea" id="RHEA:15017"/>
        <dbReference type="ChEBI" id="CHEBI:15377"/>
        <dbReference type="ChEBI" id="CHEBI:30879"/>
        <dbReference type="ChEBI" id="CHEBI:43474"/>
        <dbReference type="ChEBI" id="CHEBI:67140"/>
        <dbReference type="EC" id="3.1.3.1"/>
    </reaction>
</comment>
<feature type="binding site" evidence="14">
    <location>
        <position position="533"/>
    </location>
    <ligand>
        <name>Zn(2+)</name>
        <dbReference type="ChEBI" id="CHEBI:29105"/>
        <label>2</label>
    </ligand>
</feature>
<comment type="subcellular location">
    <subcellularLocation>
        <location evidence="1">Cell membrane</location>
        <topology evidence="1">Lipid-anchor</topology>
        <topology evidence="1">GPI-anchor</topology>
    </subcellularLocation>
</comment>